<proteinExistence type="predicted"/>
<dbReference type="PANTHER" id="PTHR37422">
    <property type="entry name" value="TEICHURONIC ACID BIOSYNTHESIS PROTEIN TUAE"/>
    <property type="match status" value="1"/>
</dbReference>
<keyword evidence="8" id="KW-1185">Reference proteome</keyword>
<feature type="transmembrane region" description="Helical" evidence="5">
    <location>
        <begin position="9"/>
        <end position="27"/>
    </location>
</feature>
<feature type="domain" description="O-antigen ligase-related" evidence="6">
    <location>
        <begin position="220"/>
        <end position="378"/>
    </location>
</feature>
<feature type="transmembrane region" description="Helical" evidence="5">
    <location>
        <begin position="419"/>
        <end position="437"/>
    </location>
</feature>
<keyword evidence="3 5" id="KW-1133">Transmembrane helix</keyword>
<accession>A0A5C7B575</accession>
<protein>
    <recommendedName>
        <fullName evidence="6">O-antigen ligase-related domain-containing protein</fullName>
    </recommendedName>
</protein>
<keyword evidence="4 5" id="KW-0472">Membrane</keyword>
<dbReference type="Pfam" id="PF04932">
    <property type="entry name" value="Wzy_C"/>
    <property type="match status" value="1"/>
</dbReference>
<feature type="transmembrane region" description="Helical" evidence="5">
    <location>
        <begin position="33"/>
        <end position="49"/>
    </location>
</feature>
<comment type="caution">
    <text evidence="7">The sequence shown here is derived from an EMBL/GenBank/DDBJ whole genome shotgun (WGS) entry which is preliminary data.</text>
</comment>
<organism evidence="7 8">
    <name type="scientific">Seonamhaeicola algicola</name>
    <dbReference type="NCBI Taxonomy" id="1719036"/>
    <lineage>
        <taxon>Bacteria</taxon>
        <taxon>Pseudomonadati</taxon>
        <taxon>Bacteroidota</taxon>
        <taxon>Flavobacteriia</taxon>
        <taxon>Flavobacteriales</taxon>
        <taxon>Flavobacteriaceae</taxon>
    </lineage>
</organism>
<dbReference type="RefSeq" id="WP_147131976.1">
    <property type="nucleotide sequence ID" value="NZ_VOSC01000012.1"/>
</dbReference>
<dbReference type="OrthoDB" id="1631746at2"/>
<feature type="transmembrane region" description="Helical" evidence="5">
    <location>
        <begin position="235"/>
        <end position="251"/>
    </location>
</feature>
<comment type="subcellular location">
    <subcellularLocation>
        <location evidence="1">Membrane</location>
        <topology evidence="1">Multi-pass membrane protein</topology>
    </subcellularLocation>
</comment>
<gene>
    <name evidence="7" type="ORF">FUA26_04190</name>
</gene>
<dbReference type="PANTHER" id="PTHR37422:SF13">
    <property type="entry name" value="LIPOPOLYSACCHARIDE BIOSYNTHESIS PROTEIN PA4999-RELATED"/>
    <property type="match status" value="1"/>
</dbReference>
<feature type="transmembrane region" description="Helical" evidence="5">
    <location>
        <begin position="114"/>
        <end position="137"/>
    </location>
</feature>
<evidence type="ECO:0000313" key="8">
    <source>
        <dbReference type="Proteomes" id="UP000321790"/>
    </source>
</evidence>
<evidence type="ECO:0000259" key="6">
    <source>
        <dbReference type="Pfam" id="PF04932"/>
    </source>
</evidence>
<dbReference type="InterPro" id="IPR051533">
    <property type="entry name" value="WaaL-like"/>
</dbReference>
<evidence type="ECO:0000256" key="5">
    <source>
        <dbReference type="SAM" id="Phobius"/>
    </source>
</evidence>
<dbReference type="EMBL" id="VOSC01000012">
    <property type="protein sequence ID" value="TXE13002.1"/>
    <property type="molecule type" value="Genomic_DNA"/>
</dbReference>
<keyword evidence="2 5" id="KW-0812">Transmembrane</keyword>
<name>A0A5C7B575_9FLAO</name>
<feature type="transmembrane region" description="Helical" evidence="5">
    <location>
        <begin position="362"/>
        <end position="383"/>
    </location>
</feature>
<evidence type="ECO:0000313" key="7">
    <source>
        <dbReference type="EMBL" id="TXE13002.1"/>
    </source>
</evidence>
<evidence type="ECO:0000256" key="4">
    <source>
        <dbReference type="ARBA" id="ARBA00023136"/>
    </source>
</evidence>
<feature type="transmembrane region" description="Helical" evidence="5">
    <location>
        <begin position="395"/>
        <end position="413"/>
    </location>
</feature>
<feature type="transmembrane region" description="Helical" evidence="5">
    <location>
        <begin position="184"/>
        <end position="200"/>
    </location>
</feature>
<dbReference type="InterPro" id="IPR007016">
    <property type="entry name" value="O-antigen_ligase-rel_domated"/>
</dbReference>
<feature type="transmembrane region" description="Helical" evidence="5">
    <location>
        <begin position="82"/>
        <end position="102"/>
    </location>
</feature>
<dbReference type="Proteomes" id="UP000321790">
    <property type="component" value="Unassembled WGS sequence"/>
</dbReference>
<feature type="transmembrane region" description="Helical" evidence="5">
    <location>
        <begin position="212"/>
        <end position="229"/>
    </location>
</feature>
<sequence length="438" mass="51530">MAIRTNKAFINTCFLWFTFMLSAFPILTFGLRSIVIVLWAVIGVLSINFERKKKYVSYLIISILPFIYLSFTLLYSQNSTAGIKRLIQMLPFLIFPLVFYLNKDKFNKEQINKTLWCFSISVILLVFYQIVCSLFRLDYLLADLTNEEIVRNRLSNQDLLNQDVISSMKTKRFRNYLIELTDTHFTYQGMWVIFSVFFLFKEGIRFLKKKRYLGFLLIIISIILVVWLFFISSRMPILTMFIALFCTVFVFKKIKFKLKILLLGLSILVLISSYFTFTTFKARVDEIVNIKFDLPSETKDTYNYDSINVRHGIYVCAAHLVKDNFWFGVGVGDSQDALNSCYNEKIGAKIYTWQDYNTHNQYLYFALATGIFGLFFYLILLYLQHKEALKYKNELYLYFIIVVALISLTENILSRSDGVMFFAFFSGLFLFNSKNRIK</sequence>
<evidence type="ECO:0000256" key="1">
    <source>
        <dbReference type="ARBA" id="ARBA00004141"/>
    </source>
</evidence>
<reference evidence="8" key="1">
    <citation type="submission" date="2019-08" db="EMBL/GenBank/DDBJ databases">
        <title>Seonamhaeicola sediminis sp. nov., isolated from marine sediment.</title>
        <authorList>
            <person name="Cao W.R."/>
        </authorList>
    </citation>
    <scope>NUCLEOTIDE SEQUENCE [LARGE SCALE GENOMIC DNA]</scope>
    <source>
        <strain evidence="8">Gy8</strain>
    </source>
</reference>
<evidence type="ECO:0000256" key="2">
    <source>
        <dbReference type="ARBA" id="ARBA00022692"/>
    </source>
</evidence>
<evidence type="ECO:0000256" key="3">
    <source>
        <dbReference type="ARBA" id="ARBA00022989"/>
    </source>
</evidence>
<dbReference type="GO" id="GO:0016020">
    <property type="term" value="C:membrane"/>
    <property type="evidence" value="ECO:0007669"/>
    <property type="project" value="UniProtKB-SubCell"/>
</dbReference>
<feature type="transmembrane region" description="Helical" evidence="5">
    <location>
        <begin position="56"/>
        <end position="76"/>
    </location>
</feature>
<feature type="transmembrane region" description="Helical" evidence="5">
    <location>
        <begin position="258"/>
        <end position="277"/>
    </location>
</feature>
<dbReference type="AlphaFoldDB" id="A0A5C7B575"/>